<dbReference type="PRINTS" id="PR00251">
    <property type="entry name" value="BACTRLOPSIN"/>
</dbReference>
<dbReference type="GO" id="GO:0005886">
    <property type="term" value="C:plasma membrane"/>
    <property type="evidence" value="ECO:0007669"/>
    <property type="project" value="TreeGrafter"/>
</dbReference>
<dbReference type="GO" id="GO:0005216">
    <property type="term" value="F:monoatomic ion channel activity"/>
    <property type="evidence" value="ECO:0007669"/>
    <property type="project" value="InterPro"/>
</dbReference>
<keyword evidence="3" id="KW-0600">Photoreceptor protein</keyword>
<dbReference type="InterPro" id="IPR001425">
    <property type="entry name" value="Arc/bac/fun_rhodopsins"/>
</dbReference>
<feature type="transmembrane region" description="Helical" evidence="11">
    <location>
        <begin position="127"/>
        <end position="147"/>
    </location>
</feature>
<keyword evidence="5 11" id="KW-0812">Transmembrane</keyword>
<dbReference type="Gene3D" id="1.20.1070.10">
    <property type="entry name" value="Rhodopsin 7-helix transmembrane proteins"/>
    <property type="match status" value="1"/>
</dbReference>
<evidence type="ECO:0000256" key="10">
    <source>
        <dbReference type="ARBA" id="ARBA00023170"/>
    </source>
</evidence>
<evidence type="ECO:0000256" key="1">
    <source>
        <dbReference type="ARBA" id="ARBA00004141"/>
    </source>
</evidence>
<evidence type="ECO:0000313" key="13">
    <source>
        <dbReference type="Proteomes" id="UP001197093"/>
    </source>
</evidence>
<feature type="transmembrane region" description="Helical" evidence="11">
    <location>
        <begin position="45"/>
        <end position="66"/>
    </location>
</feature>
<keyword evidence="7 11" id="KW-1133">Transmembrane helix</keyword>
<evidence type="ECO:0000256" key="7">
    <source>
        <dbReference type="ARBA" id="ARBA00022989"/>
    </source>
</evidence>
<dbReference type="AlphaFoldDB" id="A0AAD4I6J4"/>
<evidence type="ECO:0000256" key="8">
    <source>
        <dbReference type="ARBA" id="ARBA00022991"/>
    </source>
</evidence>
<evidence type="ECO:0000256" key="4">
    <source>
        <dbReference type="ARBA" id="ARBA00022606"/>
    </source>
</evidence>
<dbReference type="GO" id="GO:0009881">
    <property type="term" value="F:photoreceptor activity"/>
    <property type="evidence" value="ECO:0007669"/>
    <property type="project" value="UniProtKB-KW"/>
</dbReference>
<evidence type="ECO:0000256" key="5">
    <source>
        <dbReference type="ARBA" id="ARBA00022692"/>
    </source>
</evidence>
<accession>A0AAD4I6J4</accession>
<dbReference type="FunFam" id="1.20.1070.10:FF:000160">
    <property type="entry name" value="Related to Opsin-1"/>
    <property type="match status" value="1"/>
</dbReference>
<keyword evidence="8" id="KW-0157">Chromophore</keyword>
<dbReference type="InterPro" id="IPR018229">
    <property type="entry name" value="Rhodopsin_retinal_BS"/>
</dbReference>
<feature type="transmembrane region" description="Helical" evidence="11">
    <location>
        <begin position="249"/>
        <end position="269"/>
    </location>
</feature>
<dbReference type="PROSITE" id="PS00950">
    <property type="entry name" value="BACTERIAL_OPSIN_1"/>
    <property type="match status" value="1"/>
</dbReference>
<protein>
    <submittedName>
        <fullName evidence="12">Small subunit processome complex component</fullName>
    </submittedName>
</protein>
<name>A0AAD4I6J4_9PEZI</name>
<evidence type="ECO:0000256" key="6">
    <source>
        <dbReference type="ARBA" id="ARBA00022925"/>
    </source>
</evidence>
<dbReference type="EMBL" id="JAHCVI010000001">
    <property type="protein sequence ID" value="KAG7294198.1"/>
    <property type="molecule type" value="Genomic_DNA"/>
</dbReference>
<dbReference type="Proteomes" id="UP001197093">
    <property type="component" value="Unassembled WGS sequence"/>
</dbReference>
<keyword evidence="6" id="KW-0681">Retinal protein</keyword>
<dbReference type="PROSITE" id="PS00327">
    <property type="entry name" value="BACTERIAL_OPSIN_RET"/>
    <property type="match status" value="1"/>
</dbReference>
<feature type="transmembrane region" description="Helical" evidence="11">
    <location>
        <begin position="153"/>
        <end position="173"/>
    </location>
</feature>
<dbReference type="SMART" id="SM01021">
    <property type="entry name" value="Bac_rhodopsin"/>
    <property type="match status" value="1"/>
</dbReference>
<dbReference type="GO" id="GO:0007602">
    <property type="term" value="P:phototransduction"/>
    <property type="evidence" value="ECO:0007669"/>
    <property type="project" value="UniProtKB-KW"/>
</dbReference>
<proteinExistence type="inferred from homology"/>
<feature type="transmembrane region" description="Helical" evidence="11">
    <location>
        <begin position="219"/>
        <end position="237"/>
    </location>
</feature>
<evidence type="ECO:0000256" key="2">
    <source>
        <dbReference type="ARBA" id="ARBA00008130"/>
    </source>
</evidence>
<feature type="transmembrane region" description="Helical" evidence="11">
    <location>
        <begin position="180"/>
        <end position="199"/>
    </location>
</feature>
<gene>
    <name evidence="12" type="primary">NOP1_1</name>
    <name evidence="12" type="ORF">NEMBOFW57_004268</name>
</gene>
<comment type="caution">
    <text evidence="12">The sequence shown here is derived from an EMBL/GenBank/DDBJ whole genome shotgun (WGS) entry which is preliminary data.</text>
</comment>
<reference evidence="12" key="1">
    <citation type="submission" date="2023-02" db="EMBL/GenBank/DDBJ databases">
        <authorList>
            <person name="Palmer J.M."/>
        </authorList>
    </citation>
    <scope>NUCLEOTIDE SEQUENCE</scope>
    <source>
        <strain evidence="12">FW57</strain>
    </source>
</reference>
<dbReference type="CDD" id="cd15028">
    <property type="entry name" value="7tm_Opsin-1_euk"/>
    <property type="match status" value="1"/>
</dbReference>
<organism evidence="12 13">
    <name type="scientific">Staphylotrichum longicolle</name>
    <dbReference type="NCBI Taxonomy" id="669026"/>
    <lineage>
        <taxon>Eukaryota</taxon>
        <taxon>Fungi</taxon>
        <taxon>Dikarya</taxon>
        <taxon>Ascomycota</taxon>
        <taxon>Pezizomycotina</taxon>
        <taxon>Sordariomycetes</taxon>
        <taxon>Sordariomycetidae</taxon>
        <taxon>Sordariales</taxon>
        <taxon>Chaetomiaceae</taxon>
        <taxon>Staphylotrichum</taxon>
    </lineage>
</organism>
<evidence type="ECO:0000256" key="3">
    <source>
        <dbReference type="ARBA" id="ARBA00022543"/>
    </source>
</evidence>
<dbReference type="PANTHER" id="PTHR28286">
    <property type="match status" value="1"/>
</dbReference>
<dbReference type="SUPFAM" id="SSF81321">
    <property type="entry name" value="Family A G protein-coupled receptor-like"/>
    <property type="match status" value="1"/>
</dbReference>
<comment type="subcellular location">
    <subcellularLocation>
        <location evidence="1">Membrane</location>
        <topology evidence="1">Multi-pass membrane protein</topology>
    </subcellularLocation>
</comment>
<sequence>MINPDQVAEMLYPAATSTGKPGPIPTVVPTPTHYQLSGETGHRTLWVLFAGMTLSAGIFALLSWNVPTSKRIYHITTTLFSLVSALTYFAMASGQASSLSCHAVRDHHSHVPDTFHDECRQVYWARYVDWALTTPLILLNLCLLAGVDGAHTLMAIVADLVMVLAGLFAAYGTDGTAQKWGWFTISCLGYLFVVWHVGLQGTRMVQNKGGRVAKLWASVAIYSLAVWAAYPIIWGIATLSHKTSVDTEILIYAVLDILAKPVFGLWLLISHRAIAESNIDLGGYWSQGLSAEGRIRIGDEE</sequence>
<evidence type="ECO:0000313" key="12">
    <source>
        <dbReference type="EMBL" id="KAG7294198.1"/>
    </source>
</evidence>
<evidence type="ECO:0000256" key="11">
    <source>
        <dbReference type="SAM" id="Phobius"/>
    </source>
</evidence>
<dbReference type="GO" id="GO:0005783">
    <property type="term" value="C:endoplasmic reticulum"/>
    <property type="evidence" value="ECO:0007669"/>
    <property type="project" value="TreeGrafter"/>
</dbReference>
<keyword evidence="10" id="KW-0675">Receptor</keyword>
<evidence type="ECO:0000256" key="9">
    <source>
        <dbReference type="ARBA" id="ARBA00023136"/>
    </source>
</evidence>
<keyword evidence="13" id="KW-1185">Reference proteome</keyword>
<keyword evidence="4" id="KW-0716">Sensory transduction</keyword>
<keyword evidence="9 11" id="KW-0472">Membrane</keyword>
<dbReference type="Pfam" id="PF01036">
    <property type="entry name" value="Bac_rhodopsin"/>
    <property type="match status" value="1"/>
</dbReference>
<dbReference type="PANTHER" id="PTHR28286:SF2">
    <property type="entry name" value="BACTERIORHODOPSIN _OPSIN, NOPA (EUROFUNG)"/>
    <property type="match status" value="1"/>
</dbReference>
<comment type="similarity">
    <text evidence="2">Belongs to the archaeal/bacterial/fungal opsin family.</text>
</comment>
<feature type="transmembrane region" description="Helical" evidence="11">
    <location>
        <begin position="72"/>
        <end position="90"/>
    </location>
</feature>